<sequence length="157" mass="17385">MGGGTVVGRPWLICKWKGTEIEFYVRIELAIFFSQIAARREEVVAADEREISRSTNGGTRSYGADGIQSAMDVPYNSRSRSLICHETFNSSPSPPSPTNFVPLNSRCLLTPPVVQSREIAYDPNEHFPTAYDALFRIAPGGATMVAAMPFQARRNRD</sequence>
<name>A0A195BEW5_9HYME</name>
<protein>
    <submittedName>
        <fullName evidence="1">Uncharacterized protein</fullName>
    </submittedName>
</protein>
<evidence type="ECO:0000313" key="2">
    <source>
        <dbReference type="Proteomes" id="UP000078540"/>
    </source>
</evidence>
<reference evidence="1 2" key="1">
    <citation type="submission" date="2015-09" db="EMBL/GenBank/DDBJ databases">
        <title>Atta colombica WGS genome.</title>
        <authorList>
            <person name="Nygaard S."/>
            <person name="Hu H."/>
            <person name="Boomsma J."/>
            <person name="Zhang G."/>
        </authorList>
    </citation>
    <scope>NUCLEOTIDE SEQUENCE [LARGE SCALE GENOMIC DNA]</scope>
    <source>
        <strain evidence="1">Treedump-2</strain>
        <tissue evidence="1">Whole body</tissue>
    </source>
</reference>
<keyword evidence="2" id="KW-1185">Reference proteome</keyword>
<organism evidence="1 2">
    <name type="scientific">Atta colombica</name>
    <dbReference type="NCBI Taxonomy" id="520822"/>
    <lineage>
        <taxon>Eukaryota</taxon>
        <taxon>Metazoa</taxon>
        <taxon>Ecdysozoa</taxon>
        <taxon>Arthropoda</taxon>
        <taxon>Hexapoda</taxon>
        <taxon>Insecta</taxon>
        <taxon>Pterygota</taxon>
        <taxon>Neoptera</taxon>
        <taxon>Endopterygota</taxon>
        <taxon>Hymenoptera</taxon>
        <taxon>Apocrita</taxon>
        <taxon>Aculeata</taxon>
        <taxon>Formicoidea</taxon>
        <taxon>Formicidae</taxon>
        <taxon>Myrmicinae</taxon>
        <taxon>Atta</taxon>
    </lineage>
</organism>
<dbReference type="Proteomes" id="UP000078540">
    <property type="component" value="Unassembled WGS sequence"/>
</dbReference>
<dbReference type="EMBL" id="KQ976500">
    <property type="protein sequence ID" value="KYM83118.1"/>
    <property type="molecule type" value="Genomic_DNA"/>
</dbReference>
<gene>
    <name evidence="1" type="ORF">ALC53_06384</name>
</gene>
<proteinExistence type="predicted"/>
<evidence type="ECO:0000313" key="1">
    <source>
        <dbReference type="EMBL" id="KYM83118.1"/>
    </source>
</evidence>
<dbReference type="AlphaFoldDB" id="A0A195BEW5"/>
<accession>A0A195BEW5</accession>